<dbReference type="SUPFAM" id="SSF54292">
    <property type="entry name" value="2Fe-2S ferredoxin-like"/>
    <property type="match status" value="1"/>
</dbReference>
<dbReference type="Gene3D" id="2.40.30.10">
    <property type="entry name" value="Translation factors"/>
    <property type="match status" value="1"/>
</dbReference>
<dbReference type="PRINTS" id="PR00410">
    <property type="entry name" value="PHEHYDRXLASE"/>
</dbReference>
<dbReference type="InterPro" id="IPR036010">
    <property type="entry name" value="2Fe-2S_ferredoxin-like_sf"/>
</dbReference>
<dbReference type="PANTHER" id="PTHR47354:SF5">
    <property type="entry name" value="PROTEIN RFBI"/>
    <property type="match status" value="1"/>
</dbReference>
<protein>
    <submittedName>
        <fullName evidence="6">CDP-6-deoxy-delta-3,4-glucoseen reductase</fullName>
    </submittedName>
</protein>
<dbReference type="PROSITE" id="PS51085">
    <property type="entry name" value="2FE2S_FER_2"/>
    <property type="match status" value="1"/>
</dbReference>
<dbReference type="Pfam" id="PF00111">
    <property type="entry name" value="Fer2"/>
    <property type="match status" value="1"/>
</dbReference>
<keyword evidence="2" id="KW-0001">2Fe-2S</keyword>
<dbReference type="Pfam" id="PF00970">
    <property type="entry name" value="FAD_binding_6"/>
    <property type="match status" value="1"/>
</dbReference>
<dbReference type="InterPro" id="IPR017938">
    <property type="entry name" value="Riboflavin_synthase-like_b-brl"/>
</dbReference>
<dbReference type="InterPro" id="IPR001041">
    <property type="entry name" value="2Fe-2S_ferredoxin-type"/>
</dbReference>
<dbReference type="InterPro" id="IPR039261">
    <property type="entry name" value="FNR_nucleotide-bd"/>
</dbReference>
<keyword evidence="2" id="KW-0479">Metal-binding</keyword>
<keyword evidence="7" id="KW-1185">Reference proteome</keyword>
<feature type="domain" description="2Fe-2S ferredoxin-type" evidence="4">
    <location>
        <begin position="3"/>
        <end position="92"/>
    </location>
</feature>
<dbReference type="InterPro" id="IPR050415">
    <property type="entry name" value="MRET"/>
</dbReference>
<proteinExistence type="predicted"/>
<reference evidence="6 7" key="1">
    <citation type="submission" date="2018-08" db="EMBL/GenBank/DDBJ databases">
        <title>Neisseria animalis ATCC 49930 complete genome.</title>
        <authorList>
            <person name="Veseli I.A."/>
            <person name="Mascarenhas dos Santos A.C."/>
            <person name="Buttler R."/>
            <person name="Pombert J.-F."/>
        </authorList>
    </citation>
    <scope>NUCLEOTIDE SEQUENCE [LARGE SCALE GENOMIC DNA]</scope>
    <source>
        <strain evidence="6 7">ATCC 49930</strain>
    </source>
</reference>
<dbReference type="GO" id="GO:0016491">
    <property type="term" value="F:oxidoreductase activity"/>
    <property type="evidence" value="ECO:0007669"/>
    <property type="project" value="InterPro"/>
</dbReference>
<dbReference type="AlphaFoldDB" id="A0A5P3MU97"/>
<dbReference type="KEGG" id="naq:D0T90_07470"/>
<dbReference type="OrthoDB" id="9806195at2"/>
<sequence>MTHSVTLSDQTTFSVRKHETILAAAERQNLNLPHSCKSGFCGQCKAELISGKAVMKEHSGKALTQEEEAQGKILMCCATLESNSEINIPNYSGHETLPVRTLPARVSSITFKHDVAILKLTLPKAPTFVFQAGQYINLLLPGNISRSYSLANSPADNNMIELHIRKRTNGICSNMIFSDMPSVKPQSIVRFKGPLGTFPTLSKPNRPLILLATGTGYAPIRSMLLKLIRLNTNREVHFYWGARKADDLYAPEEAAELISRLQNSTFTPVLSQPDHNWNGLRGYVQHAAAQDHTDMSGYDVYACGSEKMITAAQDFLCQQCSLNQDAFSSDIFNAAPPE</sequence>
<name>A0A5P3MU97_NEIAN</name>
<comment type="cofactor">
    <cofactor evidence="3">
        <name>[2Fe-2S] cluster</name>
        <dbReference type="ChEBI" id="CHEBI:190135"/>
    </cofactor>
</comment>
<dbReference type="GO" id="GO:0051537">
    <property type="term" value="F:2 iron, 2 sulfur cluster binding"/>
    <property type="evidence" value="ECO:0007669"/>
    <property type="project" value="UniProtKB-KW"/>
</dbReference>
<dbReference type="InterPro" id="IPR017927">
    <property type="entry name" value="FAD-bd_FR_type"/>
</dbReference>
<feature type="domain" description="FAD-binding FR-type" evidence="5">
    <location>
        <begin position="99"/>
        <end position="201"/>
    </location>
</feature>
<dbReference type="Gene3D" id="3.10.20.30">
    <property type="match status" value="1"/>
</dbReference>
<dbReference type="CDD" id="cd06189">
    <property type="entry name" value="flavin_oxioreductase"/>
    <property type="match status" value="1"/>
</dbReference>
<dbReference type="InterPro" id="IPR006058">
    <property type="entry name" value="2Fe2S_fd_BS"/>
</dbReference>
<organism evidence="6 7">
    <name type="scientific">Neisseria animalis</name>
    <dbReference type="NCBI Taxonomy" id="492"/>
    <lineage>
        <taxon>Bacteria</taxon>
        <taxon>Pseudomonadati</taxon>
        <taxon>Pseudomonadota</taxon>
        <taxon>Betaproteobacteria</taxon>
        <taxon>Neisseriales</taxon>
        <taxon>Neisseriaceae</taxon>
        <taxon>Neisseria</taxon>
    </lineage>
</organism>
<dbReference type="SUPFAM" id="SSF52343">
    <property type="entry name" value="Ferredoxin reductase-like, C-terminal NADP-linked domain"/>
    <property type="match status" value="1"/>
</dbReference>
<evidence type="ECO:0000256" key="2">
    <source>
        <dbReference type="ARBA" id="ARBA00022714"/>
    </source>
</evidence>
<comment type="cofactor">
    <cofactor evidence="1">
        <name>FAD</name>
        <dbReference type="ChEBI" id="CHEBI:57692"/>
    </cofactor>
</comment>
<dbReference type="InterPro" id="IPR012675">
    <property type="entry name" value="Beta-grasp_dom_sf"/>
</dbReference>
<evidence type="ECO:0000256" key="3">
    <source>
        <dbReference type="ARBA" id="ARBA00034078"/>
    </source>
</evidence>
<keyword evidence="2" id="KW-0411">Iron-sulfur</keyword>
<dbReference type="PANTHER" id="PTHR47354">
    <property type="entry name" value="NADH OXIDOREDUCTASE HCR"/>
    <property type="match status" value="1"/>
</dbReference>
<dbReference type="PROSITE" id="PS00197">
    <property type="entry name" value="2FE2S_FER_1"/>
    <property type="match status" value="1"/>
</dbReference>
<evidence type="ECO:0000259" key="5">
    <source>
        <dbReference type="PROSITE" id="PS51384"/>
    </source>
</evidence>
<evidence type="ECO:0000259" key="4">
    <source>
        <dbReference type="PROSITE" id="PS51085"/>
    </source>
</evidence>
<evidence type="ECO:0000313" key="7">
    <source>
        <dbReference type="Proteomes" id="UP000325536"/>
    </source>
</evidence>
<dbReference type="SUPFAM" id="SSF63380">
    <property type="entry name" value="Riboflavin synthase domain-like"/>
    <property type="match status" value="1"/>
</dbReference>
<dbReference type="Pfam" id="PF00175">
    <property type="entry name" value="NAD_binding_1"/>
    <property type="match status" value="1"/>
</dbReference>
<dbReference type="EMBL" id="CP031699">
    <property type="protein sequence ID" value="QEY24341.1"/>
    <property type="molecule type" value="Genomic_DNA"/>
</dbReference>
<accession>A0A5P3MU97</accession>
<dbReference type="Gene3D" id="3.40.50.80">
    <property type="entry name" value="Nucleotide-binding domain of ferredoxin-NADP reductase (FNR) module"/>
    <property type="match status" value="1"/>
</dbReference>
<dbReference type="InterPro" id="IPR001433">
    <property type="entry name" value="OxRdtase_FAD/NAD-bd"/>
</dbReference>
<dbReference type="InterPro" id="IPR001709">
    <property type="entry name" value="Flavoprot_Pyr_Nucl_cyt_Rdtase"/>
</dbReference>
<evidence type="ECO:0000313" key="6">
    <source>
        <dbReference type="EMBL" id="QEY24341.1"/>
    </source>
</evidence>
<dbReference type="PRINTS" id="PR00371">
    <property type="entry name" value="FPNCR"/>
</dbReference>
<dbReference type="InterPro" id="IPR008333">
    <property type="entry name" value="Cbr1-like_FAD-bd_dom"/>
</dbReference>
<dbReference type="Proteomes" id="UP000325536">
    <property type="component" value="Chromosome"/>
</dbReference>
<dbReference type="PROSITE" id="PS51384">
    <property type="entry name" value="FAD_FR"/>
    <property type="match status" value="1"/>
</dbReference>
<evidence type="ECO:0000256" key="1">
    <source>
        <dbReference type="ARBA" id="ARBA00001974"/>
    </source>
</evidence>
<gene>
    <name evidence="6" type="ORF">D0T90_07470</name>
</gene>
<dbReference type="RefSeq" id="WP_123796135.1">
    <property type="nucleotide sequence ID" value="NZ_CP031699.1"/>
</dbReference>
<dbReference type="CDD" id="cd00207">
    <property type="entry name" value="fer2"/>
    <property type="match status" value="1"/>
</dbReference>
<keyword evidence="2" id="KW-0408">Iron</keyword>